<evidence type="ECO:0000313" key="3">
    <source>
        <dbReference type="Proteomes" id="UP001548713"/>
    </source>
</evidence>
<dbReference type="Pfam" id="PF09949">
    <property type="entry name" value="APP1_cat"/>
    <property type="match status" value="1"/>
</dbReference>
<gene>
    <name evidence="2" type="ORF">ABVV53_09990</name>
</gene>
<dbReference type="EMBL" id="JBEWLY010000014">
    <property type="protein sequence ID" value="MET1755784.1"/>
    <property type="molecule type" value="Genomic_DNA"/>
</dbReference>
<sequence length="381" mass="42248">MTSSSHPLRQFLHRVAHELEGDLEGLQNLLSGDRRDDQLRMLAFAGYRNDAELRVRGRMVRSRNLPTPNDTTWSKFRAMLAIYNSHEVSGVRVRCEAEGQIAETMSDEEGYFSFAVPLDKPLPQSTTWEAVRLATPGHVMQAPSIVVPVLAPGRDNHWGIISDIDDTVIETGTVDFLKNWRRILAERPEDRIAVPGASDLYRVIARDHVAPTRPFFYVSSSPWSLYEFLTEFMELNRIPHGPMFLKDLGIDATKLIDSGHEKHKIQAIRTILEFYPGHKFLLMGDNGQKDVEIYSEAVRAFPDRVGAVFIRDVTQFCASGAKAELLAQISAAGVQTYCAPDFAGAVSVLETLGVERPVEATKAAGQDADSGGSIVKLAPSL</sequence>
<name>A0ABV2D3A0_9SPHN</name>
<protein>
    <submittedName>
        <fullName evidence="2">Phosphatase domain-containing protein</fullName>
    </submittedName>
</protein>
<dbReference type="PANTHER" id="PTHR28208:SF3">
    <property type="entry name" value="PHOSPHATIDATE PHOSPHATASE APP1"/>
    <property type="match status" value="1"/>
</dbReference>
<evidence type="ECO:0000259" key="1">
    <source>
        <dbReference type="Pfam" id="PF09949"/>
    </source>
</evidence>
<keyword evidence="3" id="KW-1185">Reference proteome</keyword>
<feature type="domain" description="Phosphatidate phosphatase APP1 catalytic" evidence="1">
    <location>
        <begin position="158"/>
        <end position="312"/>
    </location>
</feature>
<dbReference type="RefSeq" id="WP_353984278.1">
    <property type="nucleotide sequence ID" value="NZ_JBEWLY010000014.1"/>
</dbReference>
<evidence type="ECO:0000313" key="2">
    <source>
        <dbReference type="EMBL" id="MET1755784.1"/>
    </source>
</evidence>
<dbReference type="InterPro" id="IPR019236">
    <property type="entry name" value="APP1_cat"/>
</dbReference>
<proteinExistence type="predicted"/>
<comment type="caution">
    <text evidence="2">The sequence shown here is derived from an EMBL/GenBank/DDBJ whole genome shotgun (WGS) entry which is preliminary data.</text>
</comment>
<reference evidence="2 3" key="1">
    <citation type="submission" date="2024-07" db="EMBL/GenBank/DDBJ databases">
        <title>Novosphingobium kalidii RD2P27.</title>
        <authorList>
            <person name="Sun J.-Q."/>
        </authorList>
    </citation>
    <scope>NUCLEOTIDE SEQUENCE [LARGE SCALE GENOMIC DNA]</scope>
    <source>
        <strain evidence="2 3">RD2P27</strain>
    </source>
</reference>
<dbReference type="PANTHER" id="PTHR28208">
    <property type="entry name" value="PHOSPHATIDATE PHOSPHATASE APP1"/>
    <property type="match status" value="1"/>
</dbReference>
<dbReference type="InterPro" id="IPR052935">
    <property type="entry name" value="Mg2+_PAP"/>
</dbReference>
<dbReference type="Proteomes" id="UP001548713">
    <property type="component" value="Unassembled WGS sequence"/>
</dbReference>
<accession>A0ABV2D3A0</accession>
<organism evidence="2 3">
    <name type="scientific">Novosphingobium kalidii</name>
    <dbReference type="NCBI Taxonomy" id="3230299"/>
    <lineage>
        <taxon>Bacteria</taxon>
        <taxon>Pseudomonadati</taxon>
        <taxon>Pseudomonadota</taxon>
        <taxon>Alphaproteobacteria</taxon>
        <taxon>Sphingomonadales</taxon>
        <taxon>Sphingomonadaceae</taxon>
        <taxon>Novosphingobium</taxon>
    </lineage>
</organism>